<gene>
    <name evidence="1" type="ORF">IHE39_26690</name>
</gene>
<name>A0ABR9GW28_9HYPH</name>
<protein>
    <recommendedName>
        <fullName evidence="3">Acyl carrier protein</fullName>
    </recommendedName>
</protein>
<proteinExistence type="predicted"/>
<evidence type="ECO:0000313" key="1">
    <source>
        <dbReference type="EMBL" id="MBE1207883.1"/>
    </source>
</evidence>
<dbReference type="Proteomes" id="UP000598227">
    <property type="component" value="Unassembled WGS sequence"/>
</dbReference>
<reference evidence="1 2" key="1">
    <citation type="submission" date="2020-09" db="EMBL/GenBank/DDBJ databases">
        <title>Draft Genome Sequence of Aminobacter carboxidus type strain DSM 1086, a soil Gram-negative carboxydobacterium.</title>
        <authorList>
            <person name="Turrini P."/>
            <person name="Tescari M."/>
            <person name="Artuso I."/>
            <person name="Lugli G.A."/>
            <person name="Frangipani E."/>
            <person name="Ventura M."/>
            <person name="Visca P."/>
        </authorList>
    </citation>
    <scope>NUCLEOTIDE SEQUENCE [LARGE SCALE GENOMIC DNA]</scope>
    <source>
        <strain evidence="1 2">DSM 1086</strain>
    </source>
</reference>
<dbReference type="NCBIfam" id="NF047838">
    <property type="entry name" value="SCO4402_fam"/>
    <property type="match status" value="1"/>
</dbReference>
<dbReference type="InterPro" id="IPR057705">
    <property type="entry name" value="DUF7945"/>
</dbReference>
<organism evidence="1 2">
    <name type="scientific">Aminobacter carboxidus</name>
    <dbReference type="NCBI Taxonomy" id="376165"/>
    <lineage>
        <taxon>Bacteria</taxon>
        <taxon>Pseudomonadati</taxon>
        <taxon>Pseudomonadota</taxon>
        <taxon>Alphaproteobacteria</taxon>
        <taxon>Hyphomicrobiales</taxon>
        <taxon>Phyllobacteriaceae</taxon>
        <taxon>Aminobacter</taxon>
    </lineage>
</organism>
<accession>A0ABR9GW28</accession>
<evidence type="ECO:0008006" key="3">
    <source>
        <dbReference type="Google" id="ProtNLM"/>
    </source>
</evidence>
<comment type="caution">
    <text evidence="1">The sequence shown here is derived from an EMBL/GenBank/DDBJ whole genome shotgun (WGS) entry which is preliminary data.</text>
</comment>
<evidence type="ECO:0000313" key="2">
    <source>
        <dbReference type="Proteomes" id="UP000598227"/>
    </source>
</evidence>
<sequence>MIRFLAGSDKLMVVKREDENGKIIEYMDFHTAVNWFFDHLDAGASSEDDLLGDVLRSEQELVAVGDLRMALNEVLGVDYPIYLDAEYVQTDRWKQVVASAKHVLSVLS</sequence>
<dbReference type="EMBL" id="JACZEP010000014">
    <property type="protein sequence ID" value="MBE1207883.1"/>
    <property type="molecule type" value="Genomic_DNA"/>
</dbReference>
<keyword evidence="2" id="KW-1185">Reference proteome</keyword>